<protein>
    <submittedName>
        <fullName evidence="1">Uncharacterized protein</fullName>
    </submittedName>
</protein>
<sequence>MYRIRKRNIGMNFSYEEIYSMYGQYDTFVSLEFKYGSEAYEKFGESLMGTFKYSLEQRESLEKKMNSKKIPRSSKRITFESSPLHDKLTEEQKIHLDKTGIKNADICCVSSYNKPRQNIFAQKGKKEIPNQMEIKIDWSVKDTYLVTLGLYKTRLCKGEILTNIEKNDYYALRLYFEQETITEEENKFIFNEQTKEINPIIREKYLDIKWGIEGKLSDEENEEITKLWHLQWDNNKNLLKREIQRSGNTLEALSLELQAKLIVISCSFKDEVLLPYIKPAIWWNIERFLHIFIRHFADLQPDGNFKNKTAFQYEYKDIRRVICNVIESVEKEIEEWFKNNPDKTFKRIGKQAVYYNGNYYRVDIEPSGKLLTFHPYNDDKERENDAK</sequence>
<gene>
    <name evidence="1" type="ORF">SDC9_25966</name>
</gene>
<reference evidence="1" key="1">
    <citation type="submission" date="2019-08" db="EMBL/GenBank/DDBJ databases">
        <authorList>
            <person name="Kucharzyk K."/>
            <person name="Murdoch R.W."/>
            <person name="Higgins S."/>
            <person name="Loffler F."/>
        </authorList>
    </citation>
    <scope>NUCLEOTIDE SEQUENCE</scope>
</reference>
<organism evidence="1">
    <name type="scientific">bioreactor metagenome</name>
    <dbReference type="NCBI Taxonomy" id="1076179"/>
    <lineage>
        <taxon>unclassified sequences</taxon>
        <taxon>metagenomes</taxon>
        <taxon>ecological metagenomes</taxon>
    </lineage>
</organism>
<proteinExistence type="predicted"/>
<accession>A0A644UMC9</accession>
<name>A0A644UMC9_9ZZZZ</name>
<dbReference type="EMBL" id="VSSQ01000133">
    <property type="protein sequence ID" value="MPL80075.1"/>
    <property type="molecule type" value="Genomic_DNA"/>
</dbReference>
<evidence type="ECO:0000313" key="1">
    <source>
        <dbReference type="EMBL" id="MPL80075.1"/>
    </source>
</evidence>
<comment type="caution">
    <text evidence="1">The sequence shown here is derived from an EMBL/GenBank/DDBJ whole genome shotgun (WGS) entry which is preliminary data.</text>
</comment>
<dbReference type="AlphaFoldDB" id="A0A644UMC9"/>